<protein>
    <submittedName>
        <fullName evidence="1">Uncharacterized protein</fullName>
    </submittedName>
</protein>
<reference evidence="1 2" key="1">
    <citation type="journal article" date="2021" name="Front. Genet.">
        <title>Chromosome-Level Genome Assembly Reveals Significant Gene Expansion in the Toll and IMD Signaling Pathways of Dendrolimus kikuchii.</title>
        <authorList>
            <person name="Zhou J."/>
            <person name="Wu P."/>
            <person name="Xiong Z."/>
            <person name="Liu N."/>
            <person name="Zhao N."/>
            <person name="Ji M."/>
            <person name="Qiu Y."/>
            <person name="Yang B."/>
        </authorList>
    </citation>
    <scope>NUCLEOTIDE SEQUENCE [LARGE SCALE GENOMIC DNA]</scope>
    <source>
        <strain evidence="1">Ann1</strain>
    </source>
</reference>
<evidence type="ECO:0000313" key="1">
    <source>
        <dbReference type="EMBL" id="KAJ0180171.1"/>
    </source>
</evidence>
<dbReference type="EMBL" id="CM034393">
    <property type="protein sequence ID" value="KAJ0180171.1"/>
    <property type="molecule type" value="Genomic_DNA"/>
</dbReference>
<comment type="caution">
    <text evidence="1">The sequence shown here is derived from an EMBL/GenBank/DDBJ whole genome shotgun (WGS) entry which is preliminary data.</text>
</comment>
<gene>
    <name evidence="1" type="ORF">K1T71_004762</name>
</gene>
<dbReference type="Proteomes" id="UP000824533">
    <property type="component" value="Linkage Group LG07"/>
</dbReference>
<evidence type="ECO:0000313" key="2">
    <source>
        <dbReference type="Proteomes" id="UP000824533"/>
    </source>
</evidence>
<organism evidence="1 2">
    <name type="scientific">Dendrolimus kikuchii</name>
    <dbReference type="NCBI Taxonomy" id="765133"/>
    <lineage>
        <taxon>Eukaryota</taxon>
        <taxon>Metazoa</taxon>
        <taxon>Ecdysozoa</taxon>
        <taxon>Arthropoda</taxon>
        <taxon>Hexapoda</taxon>
        <taxon>Insecta</taxon>
        <taxon>Pterygota</taxon>
        <taxon>Neoptera</taxon>
        <taxon>Endopterygota</taxon>
        <taxon>Lepidoptera</taxon>
        <taxon>Glossata</taxon>
        <taxon>Ditrysia</taxon>
        <taxon>Bombycoidea</taxon>
        <taxon>Lasiocampidae</taxon>
        <taxon>Dendrolimus</taxon>
    </lineage>
</organism>
<keyword evidence="2" id="KW-1185">Reference proteome</keyword>
<name>A0ACC1D8L6_9NEOP</name>
<sequence>MSSDSVSTGSTLGQFGLYRSIDARTEEFLRLSKRKQIRRGCACAAVSTAITVTVVVIILLIYEYVIAVQWSVVQRKTRGNRNNEPYAERLDRSYFGFDQDYYEQMPLLLNSLQENNYVDPSLDIIPPSRNSNKKNLRTSTSKPSYKYNSVRRTSPRPFFFEYRSPSPLPFSKTYGSKSWVERYRNDERLQNIRKVIKYLEKTINAKMGDMYTKPPSNSIAFTGLYVEPMMDKTKKVDNSAEIDLILEGSDKAHAFIKTKHQSDPLFNYKPDSPGEVNLLADAFLRFSPIPTPRLYDDITTNAPVYITKNYRRCFGKQCNENINNIADILNTDTTTHSYTDTSLKNTKSFSVMLNLYPFKTTTSSLKSTEPTKHTKSNLDNIYFTTRKPSIQFRRKSIFPVRRYVLKKKPRQLIQNKTKTENNVNENEDVSATKMLVHVNVYSPDSKIGQNNTNFFKESENLTTTGPAMTSEKHYYTTEANVNPDKVEDFHVGSSGILPVTTEIAPFIPILPLLTTMPPILEPTKYLNENYWTTNTPDVVKFNEEDAKIPDHYIELKKLSSLTTEINNLTEIRRNFLENDKELSTLIVKLKNFVTTVETTEESTDIEEEEISTTQTYVPQINGHYRNTNPNMRNAYIRTDNENNRKRRLEASVTDHRKPYVEIKRKTTVNYDD</sequence>
<proteinExistence type="predicted"/>
<accession>A0ACC1D8L6</accession>